<keyword evidence="4 5" id="KW-0560">Oxidoreductase</keyword>
<dbReference type="Pfam" id="PF07992">
    <property type="entry name" value="Pyr_redox_2"/>
    <property type="match status" value="1"/>
</dbReference>
<feature type="binding site" evidence="5">
    <location>
        <position position="334"/>
    </location>
    <ligand>
        <name>FAD</name>
        <dbReference type="ChEBI" id="CHEBI:57692"/>
    </ligand>
</feature>
<keyword evidence="6" id="KW-0472">Membrane</keyword>
<evidence type="ECO:0000259" key="7">
    <source>
        <dbReference type="Pfam" id="PF07992"/>
    </source>
</evidence>
<organism evidence="8 9">
    <name type="scientific">Candidatus Mesenet longicola</name>
    <dbReference type="NCBI Taxonomy" id="1892558"/>
    <lineage>
        <taxon>Bacteria</taxon>
        <taxon>Pseudomonadati</taxon>
        <taxon>Pseudomonadota</taxon>
        <taxon>Alphaproteobacteria</taxon>
        <taxon>Rickettsiales</taxon>
        <taxon>Anaplasmataceae</taxon>
        <taxon>Candidatus Mesenet</taxon>
    </lineage>
</organism>
<dbReference type="HAMAP" id="MF_01685">
    <property type="entry name" value="FENR2"/>
    <property type="match status" value="1"/>
</dbReference>
<keyword evidence="2 5" id="KW-0274">FAD</keyword>
<evidence type="ECO:0000256" key="1">
    <source>
        <dbReference type="ARBA" id="ARBA00022630"/>
    </source>
</evidence>
<sequence>MKYKTDIVIIGAGPVGIFAIFQAGMLGMKCHVVDILPNIGGQCSALYPEKPIYDIPGYSVITAQGLIDNLTAQASPFQPIYHLEEKVVEILDDNETSSMIIVIEDEHSKKKITCKAVIIAAGGGYFQPNRPPLENILDYENKSVFYNVNKISDFAGKQVVIAGGGDSAADWTVELSKVAKKVYVVHRRKEFRCISETAEKIKSLAEQGVIDLVTPYQLNKLFGENGKLSKILVKCIGSEEEKLLTADALLLFFGLSMEPGPILNWEIEIKHKHIVVDPATCKTSRDRVYAIGDISTYPGKLKLILSGFSEAAMACHDIYKVVFPDSPLNFHYSTSKGIPQIV</sequence>
<accession>A0A8J3HNU8</accession>
<feature type="binding site" evidence="5">
    <location>
        <position position="126"/>
    </location>
    <ligand>
        <name>FAD</name>
        <dbReference type="ChEBI" id="CHEBI:57692"/>
    </ligand>
</feature>
<dbReference type="GO" id="GO:0050661">
    <property type="term" value="F:NADP binding"/>
    <property type="evidence" value="ECO:0007669"/>
    <property type="project" value="UniProtKB-UniRule"/>
</dbReference>
<feature type="domain" description="FAD/NAD(P)-binding" evidence="7">
    <location>
        <begin position="6"/>
        <end position="298"/>
    </location>
</feature>
<comment type="caution">
    <text evidence="8">The sequence shown here is derived from an EMBL/GenBank/DDBJ whole genome shotgun (WGS) entry which is preliminary data.</text>
</comment>
<comment type="cofactor">
    <cofactor evidence="5">
        <name>FAD</name>
        <dbReference type="ChEBI" id="CHEBI:57692"/>
    </cofactor>
    <text evidence="5">Binds 1 FAD per subunit.</text>
</comment>
<comment type="catalytic activity">
    <reaction evidence="5">
        <text>2 reduced [2Fe-2S]-[ferredoxin] + NADP(+) + H(+) = 2 oxidized [2Fe-2S]-[ferredoxin] + NADPH</text>
        <dbReference type="Rhea" id="RHEA:20125"/>
        <dbReference type="Rhea" id="RHEA-COMP:10000"/>
        <dbReference type="Rhea" id="RHEA-COMP:10001"/>
        <dbReference type="ChEBI" id="CHEBI:15378"/>
        <dbReference type="ChEBI" id="CHEBI:33737"/>
        <dbReference type="ChEBI" id="CHEBI:33738"/>
        <dbReference type="ChEBI" id="CHEBI:57783"/>
        <dbReference type="ChEBI" id="CHEBI:58349"/>
        <dbReference type="EC" id="1.18.1.2"/>
    </reaction>
</comment>
<dbReference type="Proteomes" id="UP000637906">
    <property type="component" value="Unassembled WGS sequence"/>
</dbReference>
<feature type="binding site" evidence="5">
    <location>
        <position position="34"/>
    </location>
    <ligand>
        <name>FAD</name>
        <dbReference type="ChEBI" id="CHEBI:57692"/>
    </ligand>
</feature>
<feature type="transmembrane region" description="Helical" evidence="6">
    <location>
        <begin position="7"/>
        <end position="28"/>
    </location>
</feature>
<evidence type="ECO:0000313" key="8">
    <source>
        <dbReference type="EMBL" id="GHM59136.1"/>
    </source>
</evidence>
<comment type="subunit">
    <text evidence="5">Homodimer.</text>
</comment>
<dbReference type="SUPFAM" id="SSF51905">
    <property type="entry name" value="FAD/NAD(P)-binding domain"/>
    <property type="match status" value="1"/>
</dbReference>
<keyword evidence="3 5" id="KW-0521">NADP</keyword>
<dbReference type="GO" id="GO:0004324">
    <property type="term" value="F:ferredoxin-NADP+ reductase activity"/>
    <property type="evidence" value="ECO:0007669"/>
    <property type="project" value="UniProtKB-UniRule"/>
</dbReference>
<feature type="binding site" evidence="5">
    <location>
        <position position="42"/>
    </location>
    <ligand>
        <name>FAD</name>
        <dbReference type="ChEBI" id="CHEBI:57692"/>
    </ligand>
</feature>
<keyword evidence="9" id="KW-1185">Reference proteome</keyword>
<evidence type="ECO:0000256" key="4">
    <source>
        <dbReference type="ARBA" id="ARBA00023002"/>
    </source>
</evidence>
<name>A0A8J3HNU8_9RICK</name>
<evidence type="ECO:0000256" key="5">
    <source>
        <dbReference type="HAMAP-Rule" id="MF_01685"/>
    </source>
</evidence>
<dbReference type="PRINTS" id="PR00469">
    <property type="entry name" value="PNDRDTASEII"/>
</dbReference>
<feature type="binding site" evidence="5">
    <location>
        <position position="87"/>
    </location>
    <ligand>
        <name>FAD</name>
        <dbReference type="ChEBI" id="CHEBI:57692"/>
    </ligand>
</feature>
<dbReference type="InterPro" id="IPR022890">
    <property type="entry name" value="Fd--NADP_Rdtase_type_2"/>
</dbReference>
<evidence type="ECO:0000256" key="2">
    <source>
        <dbReference type="ARBA" id="ARBA00022827"/>
    </source>
</evidence>
<gene>
    <name evidence="8" type="ORF">sL5_01290</name>
</gene>
<feature type="binding site" evidence="5">
    <location>
        <position position="47"/>
    </location>
    <ligand>
        <name>FAD</name>
        <dbReference type="ChEBI" id="CHEBI:57692"/>
    </ligand>
</feature>
<keyword evidence="6" id="KW-1133">Transmembrane helix</keyword>
<protein>
    <recommendedName>
        <fullName evidence="5">Ferredoxin--NADP reductase</fullName>
        <shortName evidence="5">FNR</shortName>
        <shortName evidence="5">Fd-NADP(+) reductase</shortName>
        <ecNumber evidence="5">1.18.1.2</ecNumber>
    </recommendedName>
</protein>
<keyword evidence="6" id="KW-0812">Transmembrane</keyword>
<dbReference type="InterPro" id="IPR023753">
    <property type="entry name" value="FAD/NAD-binding_dom"/>
</dbReference>
<dbReference type="PANTHER" id="PTHR48105">
    <property type="entry name" value="THIOREDOXIN REDUCTASE 1-RELATED-RELATED"/>
    <property type="match status" value="1"/>
</dbReference>
<dbReference type="AlphaFoldDB" id="A0A8J3HNU8"/>
<dbReference type="PRINTS" id="PR00368">
    <property type="entry name" value="FADPNR"/>
</dbReference>
<dbReference type="InterPro" id="IPR050097">
    <property type="entry name" value="Ferredoxin-NADP_redctase_2"/>
</dbReference>
<evidence type="ECO:0000256" key="6">
    <source>
        <dbReference type="SAM" id="Phobius"/>
    </source>
</evidence>
<dbReference type="EMBL" id="BNGU01000003">
    <property type="protein sequence ID" value="GHM59136.1"/>
    <property type="molecule type" value="Genomic_DNA"/>
</dbReference>
<dbReference type="InterPro" id="IPR036188">
    <property type="entry name" value="FAD/NAD-bd_sf"/>
</dbReference>
<reference evidence="8 9" key="1">
    <citation type="journal article" date="2021" name="Microb. Ecol.">
        <title>Candidatus Mesenet longicola: Novel Endosymbionts of Brontispa longissima that Induce Cytoplasmic Incompatibility.</title>
        <authorList>
            <person name="Takano S."/>
            <person name="Gotoh Y."/>
            <person name="Hayashi T."/>
        </authorList>
    </citation>
    <scope>NUCLEOTIDE SEQUENCE [LARGE SCALE GENOMIC DNA]</scope>
    <source>
        <strain evidence="8">L5</strain>
    </source>
</reference>
<evidence type="ECO:0000313" key="9">
    <source>
        <dbReference type="Proteomes" id="UP000637906"/>
    </source>
</evidence>
<evidence type="ECO:0000256" key="3">
    <source>
        <dbReference type="ARBA" id="ARBA00022857"/>
    </source>
</evidence>
<proteinExistence type="inferred from homology"/>
<dbReference type="Gene3D" id="3.50.50.60">
    <property type="entry name" value="FAD/NAD(P)-binding domain"/>
    <property type="match status" value="2"/>
</dbReference>
<comment type="caution">
    <text evidence="5">Lacks conserved residue(s) required for the propagation of feature annotation.</text>
</comment>
<feature type="binding site" evidence="5">
    <location>
        <position position="293"/>
    </location>
    <ligand>
        <name>FAD</name>
        <dbReference type="ChEBI" id="CHEBI:57692"/>
    </ligand>
</feature>
<dbReference type="EC" id="1.18.1.2" evidence="5"/>
<keyword evidence="1 5" id="KW-0285">Flavoprotein</keyword>
<dbReference type="GO" id="GO:0050660">
    <property type="term" value="F:flavin adenine dinucleotide binding"/>
    <property type="evidence" value="ECO:0007669"/>
    <property type="project" value="UniProtKB-UniRule"/>
</dbReference>
<comment type="similarity">
    <text evidence="5">Belongs to the ferredoxin--NADP reductase type 2 family.</text>
</comment>